<sequence length="85" mass="9689">MIGCFPIATFTFTPCCNESSLKSVFIFLNSSIVMPCFLAISSMVSPFWTTYNFTVLHPSCESHFIYMVFLGILPLFPIEIYRLIT</sequence>
<feature type="transmembrane region" description="Helical" evidence="1">
    <location>
        <begin position="64"/>
        <end position="84"/>
    </location>
</feature>
<protein>
    <submittedName>
        <fullName evidence="2">Uncharacterized protein</fullName>
    </submittedName>
</protein>
<comment type="caution">
    <text evidence="2">The sequence shown here is derived from an EMBL/GenBank/DDBJ whole genome shotgun (WGS) entry which is preliminary data.</text>
</comment>
<evidence type="ECO:0000256" key="1">
    <source>
        <dbReference type="SAM" id="Phobius"/>
    </source>
</evidence>
<gene>
    <name evidence="2" type="ORF">NBRC111894_705</name>
</gene>
<proteinExistence type="predicted"/>
<keyword evidence="1" id="KW-1133">Transmembrane helix</keyword>
<dbReference type="AlphaFoldDB" id="A0A4Y1Z8D2"/>
<feature type="transmembrane region" description="Helical" evidence="1">
    <location>
        <begin position="24"/>
        <end position="44"/>
    </location>
</feature>
<evidence type="ECO:0000313" key="3">
    <source>
        <dbReference type="Proteomes" id="UP000319716"/>
    </source>
</evidence>
<name>A0A4Y1Z8D2_9BACL</name>
<dbReference type="EMBL" id="BEXB01000003">
    <property type="protein sequence ID" value="GAY75151.1"/>
    <property type="molecule type" value="Genomic_DNA"/>
</dbReference>
<reference evidence="2 3" key="1">
    <citation type="submission" date="2017-11" db="EMBL/GenBank/DDBJ databases">
        <title>Draft Genome Sequence of Sporolactobacillus inulinus NBRC 111894 Isolated from Koso, a Japanese Sugar-Vegetable Fermented Beverage.</title>
        <authorList>
            <person name="Chiou T.Y."/>
            <person name="Oshima K."/>
            <person name="Suda W."/>
            <person name="Hattori M."/>
            <person name="Takahashi T."/>
        </authorList>
    </citation>
    <scope>NUCLEOTIDE SEQUENCE [LARGE SCALE GENOMIC DNA]</scope>
    <source>
        <strain evidence="2 3">NBRC111894</strain>
    </source>
</reference>
<keyword evidence="1" id="KW-0472">Membrane</keyword>
<organism evidence="2 3">
    <name type="scientific">Sporolactobacillus inulinus</name>
    <dbReference type="NCBI Taxonomy" id="2078"/>
    <lineage>
        <taxon>Bacteria</taxon>
        <taxon>Bacillati</taxon>
        <taxon>Bacillota</taxon>
        <taxon>Bacilli</taxon>
        <taxon>Bacillales</taxon>
        <taxon>Sporolactobacillaceae</taxon>
        <taxon>Sporolactobacillus</taxon>
    </lineage>
</organism>
<dbReference type="Proteomes" id="UP000319716">
    <property type="component" value="Unassembled WGS sequence"/>
</dbReference>
<accession>A0A4Y1Z8D2</accession>
<evidence type="ECO:0000313" key="2">
    <source>
        <dbReference type="EMBL" id="GAY75151.1"/>
    </source>
</evidence>
<keyword evidence="1" id="KW-0812">Transmembrane</keyword>